<reference evidence="2" key="1">
    <citation type="submission" date="2013-06" db="EMBL/GenBank/DDBJ databases">
        <authorList>
            <person name="Zhao Q."/>
        </authorList>
    </citation>
    <scope>NUCLEOTIDE SEQUENCE</scope>
    <source>
        <strain evidence="2">cv. W1943</strain>
    </source>
</reference>
<reference evidence="1" key="2">
    <citation type="submission" date="2015-06" db="UniProtKB">
        <authorList>
            <consortium name="EnsemblPlants"/>
        </authorList>
    </citation>
    <scope>IDENTIFICATION</scope>
</reference>
<dbReference type="Proteomes" id="UP000008022">
    <property type="component" value="Unassembled WGS sequence"/>
</dbReference>
<evidence type="ECO:0000313" key="2">
    <source>
        <dbReference type="Proteomes" id="UP000008022"/>
    </source>
</evidence>
<evidence type="ECO:0000313" key="1">
    <source>
        <dbReference type="EnsemblPlants" id="ORUFI08G01270.1"/>
    </source>
</evidence>
<protein>
    <submittedName>
        <fullName evidence="1">Uncharacterized protein</fullName>
    </submittedName>
</protein>
<organism evidence="1 2">
    <name type="scientific">Oryza rufipogon</name>
    <name type="common">Brownbeard rice</name>
    <name type="synonym">Asian wild rice</name>
    <dbReference type="NCBI Taxonomy" id="4529"/>
    <lineage>
        <taxon>Eukaryota</taxon>
        <taxon>Viridiplantae</taxon>
        <taxon>Streptophyta</taxon>
        <taxon>Embryophyta</taxon>
        <taxon>Tracheophyta</taxon>
        <taxon>Spermatophyta</taxon>
        <taxon>Magnoliopsida</taxon>
        <taxon>Liliopsida</taxon>
        <taxon>Poales</taxon>
        <taxon>Poaceae</taxon>
        <taxon>BOP clade</taxon>
        <taxon>Oryzoideae</taxon>
        <taxon>Oryzeae</taxon>
        <taxon>Oryzinae</taxon>
        <taxon>Oryza</taxon>
    </lineage>
</organism>
<proteinExistence type="predicted"/>
<name>A0A0E0QDN3_ORYRU</name>
<dbReference type="HOGENOM" id="CLU_2531453_0_0_1"/>
<dbReference type="EnsemblPlants" id="ORUFI08G01270.1">
    <property type="protein sequence ID" value="ORUFI08G01270.1"/>
    <property type="gene ID" value="ORUFI08G01270"/>
</dbReference>
<dbReference type="AlphaFoldDB" id="A0A0E0QDN3"/>
<sequence length="84" mass="9662">MEMEMEMEVRRSRGGCVRFSSSAARLPLCALRLLWWGTKWGIDLARARRNVGLVMRPLVGRQSHIRPSMPSSRWASSIQAHQRV</sequence>
<keyword evidence="2" id="KW-1185">Reference proteome</keyword>
<accession>A0A0E0QDN3</accession>
<dbReference type="Gramene" id="ORUFI08G01270.1">
    <property type="protein sequence ID" value="ORUFI08G01270.1"/>
    <property type="gene ID" value="ORUFI08G01270"/>
</dbReference>